<keyword evidence="13 19" id="KW-0472">Membrane</keyword>
<evidence type="ECO:0000256" key="6">
    <source>
        <dbReference type="ARBA" id="ARBA00015850"/>
    </source>
</evidence>
<comment type="pathway">
    <text evidence="3 19">Cofactor biosynthesis; adenosylcobalamin biosynthesis; adenosylcobalamin from cob(II)yrinate a,c-diamide: step 7/7.</text>
</comment>
<evidence type="ECO:0000256" key="2">
    <source>
        <dbReference type="ARBA" id="ARBA00004651"/>
    </source>
</evidence>
<comment type="caution">
    <text evidence="20">The sequence shown here is derived from an EMBL/GenBank/DDBJ whole genome shotgun (WGS) entry which is preliminary data.</text>
</comment>
<comment type="function">
    <text evidence="14 19">Joins adenosylcobinamide-GDP and alpha-ribazole to generate adenosylcobalamin (Ado-cobalamin). Also synthesizes adenosylcobalamin 5'-phosphate from adenosylcobinamide-GDP and alpha-ribazole 5'-phosphate.</text>
</comment>
<feature type="transmembrane region" description="Helical" evidence="19">
    <location>
        <begin position="185"/>
        <end position="206"/>
    </location>
</feature>
<feature type="transmembrane region" description="Helical" evidence="19">
    <location>
        <begin position="37"/>
        <end position="56"/>
    </location>
</feature>
<keyword evidence="8 19" id="KW-0169">Cobalamin biosynthesis</keyword>
<evidence type="ECO:0000256" key="14">
    <source>
        <dbReference type="ARBA" id="ARBA00025228"/>
    </source>
</evidence>
<evidence type="ECO:0000256" key="5">
    <source>
        <dbReference type="ARBA" id="ARBA00013200"/>
    </source>
</evidence>
<evidence type="ECO:0000256" key="4">
    <source>
        <dbReference type="ARBA" id="ARBA00010561"/>
    </source>
</evidence>
<feature type="transmembrane region" description="Helical" evidence="19">
    <location>
        <begin position="133"/>
        <end position="152"/>
    </location>
</feature>
<dbReference type="GO" id="GO:0051073">
    <property type="term" value="F:adenosylcobinamide-GDP ribazoletransferase activity"/>
    <property type="evidence" value="ECO:0007669"/>
    <property type="project" value="UniProtKB-EC"/>
</dbReference>
<dbReference type="RefSeq" id="WP_237444688.1">
    <property type="nucleotide sequence ID" value="NZ_CAKLPX010000002.1"/>
</dbReference>
<evidence type="ECO:0000256" key="7">
    <source>
        <dbReference type="ARBA" id="ARBA00022475"/>
    </source>
</evidence>
<keyword evidence="12 19" id="KW-1133">Transmembrane helix</keyword>
<reference evidence="20" key="1">
    <citation type="submission" date="2021-12" db="EMBL/GenBank/DDBJ databases">
        <authorList>
            <person name="Rodrigo-Torres L."/>
            <person name="Arahal R. D."/>
            <person name="Lucena T."/>
        </authorList>
    </citation>
    <scope>NUCLEOTIDE SEQUENCE</scope>
    <source>
        <strain evidence="20">CECT 8267</strain>
    </source>
</reference>
<evidence type="ECO:0000256" key="19">
    <source>
        <dbReference type="HAMAP-Rule" id="MF_00719"/>
    </source>
</evidence>
<feature type="transmembrane region" description="Helical" evidence="19">
    <location>
        <begin position="212"/>
        <end position="229"/>
    </location>
</feature>
<name>A0ABM9AFV0_9GAMM</name>
<evidence type="ECO:0000313" key="20">
    <source>
        <dbReference type="EMBL" id="CAH0991989.1"/>
    </source>
</evidence>
<dbReference type="PANTHER" id="PTHR34148:SF1">
    <property type="entry name" value="ADENOSYLCOBINAMIDE-GDP RIBAZOLETRANSFERASE"/>
    <property type="match status" value="1"/>
</dbReference>
<keyword evidence="7 19" id="KW-1003">Cell membrane</keyword>
<comment type="catalytic activity">
    <reaction evidence="17 19">
        <text>alpha-ribazole + adenosylcob(III)inamide-GDP = adenosylcob(III)alamin + GMP + H(+)</text>
        <dbReference type="Rhea" id="RHEA:16049"/>
        <dbReference type="ChEBI" id="CHEBI:10329"/>
        <dbReference type="ChEBI" id="CHEBI:15378"/>
        <dbReference type="ChEBI" id="CHEBI:18408"/>
        <dbReference type="ChEBI" id="CHEBI:58115"/>
        <dbReference type="ChEBI" id="CHEBI:60487"/>
        <dbReference type="EC" id="2.7.8.26"/>
    </reaction>
</comment>
<gene>
    <name evidence="19 20" type="primary">cobS</name>
    <name evidence="20" type="ORF">SIN8267_02104</name>
</gene>
<evidence type="ECO:0000256" key="11">
    <source>
        <dbReference type="ARBA" id="ARBA00022842"/>
    </source>
</evidence>
<dbReference type="InterPro" id="IPR003805">
    <property type="entry name" value="CobS"/>
</dbReference>
<dbReference type="HAMAP" id="MF_00719">
    <property type="entry name" value="CobS"/>
    <property type="match status" value="1"/>
</dbReference>
<dbReference type="PANTHER" id="PTHR34148">
    <property type="entry name" value="ADENOSYLCOBINAMIDE-GDP RIBAZOLETRANSFERASE"/>
    <property type="match status" value="1"/>
</dbReference>
<comment type="catalytic activity">
    <reaction evidence="18 19">
        <text>alpha-ribazole 5'-phosphate + adenosylcob(III)inamide-GDP = adenosylcob(III)alamin 5'-phosphate + GMP + H(+)</text>
        <dbReference type="Rhea" id="RHEA:23560"/>
        <dbReference type="ChEBI" id="CHEBI:15378"/>
        <dbReference type="ChEBI" id="CHEBI:57918"/>
        <dbReference type="ChEBI" id="CHEBI:58115"/>
        <dbReference type="ChEBI" id="CHEBI:60487"/>
        <dbReference type="ChEBI" id="CHEBI:60493"/>
        <dbReference type="EC" id="2.7.8.26"/>
    </reaction>
</comment>
<dbReference type="Pfam" id="PF02654">
    <property type="entry name" value="CobS"/>
    <property type="match status" value="1"/>
</dbReference>
<keyword evidence="11 19" id="KW-0460">Magnesium</keyword>
<evidence type="ECO:0000256" key="18">
    <source>
        <dbReference type="ARBA" id="ARBA00049504"/>
    </source>
</evidence>
<keyword evidence="9 19" id="KW-0808">Transferase</keyword>
<evidence type="ECO:0000256" key="12">
    <source>
        <dbReference type="ARBA" id="ARBA00022989"/>
    </source>
</evidence>
<evidence type="ECO:0000256" key="10">
    <source>
        <dbReference type="ARBA" id="ARBA00022692"/>
    </source>
</evidence>
<sequence>MGKISNQIFVAVAFLTRLPVPENIDYSDDIQRRSQRFYPLVGLILALISLLFYFLFATFLPVKSAVLLLLVTTMLATGGLHEDGFADCCDGFGGGYGDKEKILNIMKDSRLGTFGVAGLVFLVLLKWQLLVIIALHSPLFLCLAVVFCYSASRWQPLLVMSKMQYVQHRGSKTEQLENKLSGKELSLSAVVSLLTAVLMILCGAAGLLPAMVVMLIVVLTVFLFSQYFCRFLQRRLEGYTGDCLGAGQQITEIIIYLCLAAAVSQHWL</sequence>
<organism evidence="20 21">
    <name type="scientific">Sinobacterium norvegicum</name>
    <dbReference type="NCBI Taxonomy" id="1641715"/>
    <lineage>
        <taxon>Bacteria</taxon>
        <taxon>Pseudomonadati</taxon>
        <taxon>Pseudomonadota</taxon>
        <taxon>Gammaproteobacteria</taxon>
        <taxon>Cellvibrionales</taxon>
        <taxon>Spongiibacteraceae</taxon>
        <taxon>Sinobacterium</taxon>
    </lineage>
</organism>
<evidence type="ECO:0000256" key="13">
    <source>
        <dbReference type="ARBA" id="ARBA00023136"/>
    </source>
</evidence>
<dbReference type="Proteomes" id="UP000838100">
    <property type="component" value="Unassembled WGS sequence"/>
</dbReference>
<proteinExistence type="inferred from homology"/>
<evidence type="ECO:0000256" key="15">
    <source>
        <dbReference type="ARBA" id="ARBA00032605"/>
    </source>
</evidence>
<dbReference type="NCBIfam" id="TIGR00317">
    <property type="entry name" value="cobS"/>
    <property type="match status" value="1"/>
</dbReference>
<evidence type="ECO:0000256" key="8">
    <source>
        <dbReference type="ARBA" id="ARBA00022573"/>
    </source>
</evidence>
<keyword evidence="21" id="KW-1185">Reference proteome</keyword>
<evidence type="ECO:0000256" key="9">
    <source>
        <dbReference type="ARBA" id="ARBA00022679"/>
    </source>
</evidence>
<comment type="cofactor">
    <cofactor evidence="1 19">
        <name>Mg(2+)</name>
        <dbReference type="ChEBI" id="CHEBI:18420"/>
    </cofactor>
</comment>
<evidence type="ECO:0000256" key="16">
    <source>
        <dbReference type="ARBA" id="ARBA00032853"/>
    </source>
</evidence>
<accession>A0ABM9AFV0</accession>
<comment type="subcellular location">
    <subcellularLocation>
        <location evidence="2 19">Cell membrane</location>
        <topology evidence="2 19">Multi-pass membrane protein</topology>
    </subcellularLocation>
</comment>
<comment type="similarity">
    <text evidence="4 19">Belongs to the CobS family.</text>
</comment>
<evidence type="ECO:0000313" key="21">
    <source>
        <dbReference type="Proteomes" id="UP000838100"/>
    </source>
</evidence>
<dbReference type="EMBL" id="CAKLPX010000002">
    <property type="protein sequence ID" value="CAH0991989.1"/>
    <property type="molecule type" value="Genomic_DNA"/>
</dbReference>
<evidence type="ECO:0000256" key="1">
    <source>
        <dbReference type="ARBA" id="ARBA00001946"/>
    </source>
</evidence>
<protein>
    <recommendedName>
        <fullName evidence="6 19">Adenosylcobinamide-GDP ribazoletransferase</fullName>
        <ecNumber evidence="5 19">2.7.8.26</ecNumber>
    </recommendedName>
    <alternativeName>
        <fullName evidence="16 19">Cobalamin synthase</fullName>
    </alternativeName>
    <alternativeName>
        <fullName evidence="15 19">Cobalamin-5'-phosphate synthase</fullName>
    </alternativeName>
</protein>
<evidence type="ECO:0000256" key="17">
    <source>
        <dbReference type="ARBA" id="ARBA00048623"/>
    </source>
</evidence>
<dbReference type="EC" id="2.7.8.26" evidence="5 19"/>
<keyword evidence="10 19" id="KW-0812">Transmembrane</keyword>
<evidence type="ECO:0000256" key="3">
    <source>
        <dbReference type="ARBA" id="ARBA00004663"/>
    </source>
</evidence>